<sequence length="198" mass="23261">MTEFDKSYDIESEIENYKSIEELNNLKLRCLGKITTTEKIIKGLRVDLNNLHIDKENCERLLDIKNTGLAKLNSDILKNSKEADNVQEKFEEMKELEKKLKEGNETNIKLEELKGVNSEKNKLGVRLVTLRKAIEENQFTKGKLEKNIEEFNENKEVYLSEEKRCVEKIKNYEDKLKVHMNNLEKVITKILKEERKGD</sequence>
<dbReference type="Proteomes" id="UP000184526">
    <property type="component" value="Unassembled WGS sequence"/>
</dbReference>
<keyword evidence="1" id="KW-0175">Coiled coil</keyword>
<gene>
    <name evidence="2" type="ORF">SAMN02745196_01616</name>
</gene>
<protein>
    <submittedName>
        <fullName evidence="2">Uncharacterized protein</fullName>
    </submittedName>
</protein>
<evidence type="ECO:0000313" key="2">
    <source>
        <dbReference type="EMBL" id="SHH83843.1"/>
    </source>
</evidence>
<dbReference type="STRING" id="1121306.SAMN02745196_01616"/>
<dbReference type="AlphaFoldDB" id="A0A1M5W9H2"/>
<dbReference type="EMBL" id="FQXP01000005">
    <property type="protein sequence ID" value="SHH83843.1"/>
    <property type="molecule type" value="Genomic_DNA"/>
</dbReference>
<dbReference type="RefSeq" id="WP_072831510.1">
    <property type="nucleotide sequence ID" value="NZ_FQXP01000005.1"/>
</dbReference>
<evidence type="ECO:0000313" key="3">
    <source>
        <dbReference type="Proteomes" id="UP000184526"/>
    </source>
</evidence>
<organism evidence="2 3">
    <name type="scientific">Clostridium collagenovorans DSM 3089</name>
    <dbReference type="NCBI Taxonomy" id="1121306"/>
    <lineage>
        <taxon>Bacteria</taxon>
        <taxon>Bacillati</taxon>
        <taxon>Bacillota</taxon>
        <taxon>Clostridia</taxon>
        <taxon>Eubacteriales</taxon>
        <taxon>Clostridiaceae</taxon>
        <taxon>Clostridium</taxon>
    </lineage>
</organism>
<keyword evidence="3" id="KW-1185">Reference proteome</keyword>
<feature type="coiled-coil region" evidence="1">
    <location>
        <begin position="69"/>
        <end position="189"/>
    </location>
</feature>
<evidence type="ECO:0000256" key="1">
    <source>
        <dbReference type="SAM" id="Coils"/>
    </source>
</evidence>
<reference evidence="2 3" key="1">
    <citation type="submission" date="2016-11" db="EMBL/GenBank/DDBJ databases">
        <authorList>
            <person name="Jaros S."/>
            <person name="Januszkiewicz K."/>
            <person name="Wedrychowicz H."/>
        </authorList>
    </citation>
    <scope>NUCLEOTIDE SEQUENCE [LARGE SCALE GENOMIC DNA]</scope>
    <source>
        <strain evidence="2 3">DSM 3089</strain>
    </source>
</reference>
<proteinExistence type="predicted"/>
<accession>A0A1M5W9H2</accession>
<name>A0A1M5W9H2_9CLOT</name>